<proteinExistence type="predicted"/>
<sequence length="157" mass="17596">MSAASQENRAVEVLGVPEEVEEELLYLYFENKRRSGGGNLVSVKLEGSRALLLFEEAEVASRVLSKRAHVLSNAELTVRKPACKDPRRLLLRGVNPSSCQELVELYVENMMGMDMHDYTLYPSPGRDLVLVHFHQAFNKGLGFPIKLNPLESIIELA</sequence>
<evidence type="ECO:0000313" key="2">
    <source>
        <dbReference type="Proteomes" id="UP000193380"/>
    </source>
</evidence>
<evidence type="ECO:0000313" key="1">
    <source>
        <dbReference type="EMBL" id="CDR00468.1"/>
    </source>
</evidence>
<accession>A0A060Z8Q3</accession>
<dbReference type="Proteomes" id="UP000193380">
    <property type="component" value="Unassembled WGS sequence"/>
</dbReference>
<protein>
    <recommendedName>
        <fullName evidence="3">RRM domain-containing protein</fullName>
    </recommendedName>
</protein>
<organism evidence="1 2">
    <name type="scientific">Oncorhynchus mykiss</name>
    <name type="common">Rainbow trout</name>
    <name type="synonym">Salmo gairdneri</name>
    <dbReference type="NCBI Taxonomy" id="8022"/>
    <lineage>
        <taxon>Eukaryota</taxon>
        <taxon>Metazoa</taxon>
        <taxon>Chordata</taxon>
        <taxon>Craniata</taxon>
        <taxon>Vertebrata</taxon>
        <taxon>Euteleostomi</taxon>
        <taxon>Actinopterygii</taxon>
        <taxon>Neopterygii</taxon>
        <taxon>Teleostei</taxon>
        <taxon>Protacanthopterygii</taxon>
        <taxon>Salmoniformes</taxon>
        <taxon>Salmonidae</taxon>
        <taxon>Salmoninae</taxon>
        <taxon>Oncorhynchus</taxon>
    </lineage>
</organism>
<dbReference type="InterPro" id="IPR034464">
    <property type="entry name" value="PAR10_RRM1_2"/>
</dbReference>
<dbReference type="InterPro" id="IPR012677">
    <property type="entry name" value="Nucleotide-bd_a/b_plait_sf"/>
</dbReference>
<name>A0A060Z8Q3_ONCMY</name>
<gene>
    <name evidence="1" type="ORF">GSONMT00045485001</name>
</gene>
<dbReference type="Gene3D" id="3.30.70.330">
    <property type="match status" value="1"/>
</dbReference>
<dbReference type="Pfam" id="PF23085">
    <property type="entry name" value="RRM_PARP14_3"/>
    <property type="match status" value="1"/>
</dbReference>
<dbReference type="CDD" id="cd12547">
    <property type="entry name" value="RRM1_2_PAR10"/>
    <property type="match status" value="1"/>
</dbReference>
<reference evidence="1" key="2">
    <citation type="submission" date="2014-03" db="EMBL/GenBank/DDBJ databases">
        <authorList>
            <person name="Genoscope - CEA"/>
        </authorList>
    </citation>
    <scope>NUCLEOTIDE SEQUENCE</scope>
</reference>
<evidence type="ECO:0008006" key="3">
    <source>
        <dbReference type="Google" id="ProtNLM"/>
    </source>
</evidence>
<dbReference type="AlphaFoldDB" id="A0A060Z8Q3"/>
<dbReference type="PaxDb" id="8022-A0A060Z8Q3"/>
<dbReference type="EMBL" id="FR957364">
    <property type="protein sequence ID" value="CDR00468.1"/>
    <property type="molecule type" value="Genomic_DNA"/>
</dbReference>
<reference evidence="1" key="1">
    <citation type="journal article" date="2014" name="Nat. Commun.">
        <title>The rainbow trout genome provides novel insights into evolution after whole-genome duplication in vertebrates.</title>
        <authorList>
            <person name="Berthelot C."/>
            <person name="Brunet F."/>
            <person name="Chalopin D."/>
            <person name="Juanchich A."/>
            <person name="Bernard M."/>
            <person name="Noel B."/>
            <person name="Bento P."/>
            <person name="Da Silva C."/>
            <person name="Labadie K."/>
            <person name="Alberti A."/>
            <person name="Aury J.M."/>
            <person name="Louis A."/>
            <person name="Dehais P."/>
            <person name="Bardou P."/>
            <person name="Montfort J."/>
            <person name="Klopp C."/>
            <person name="Cabau C."/>
            <person name="Gaspin C."/>
            <person name="Thorgaard G.H."/>
            <person name="Boussaha M."/>
            <person name="Quillet E."/>
            <person name="Guyomard R."/>
            <person name="Galiana D."/>
            <person name="Bobe J."/>
            <person name="Volff J.N."/>
            <person name="Genet C."/>
            <person name="Wincker P."/>
            <person name="Jaillon O."/>
            <person name="Roest Crollius H."/>
            <person name="Guiguen Y."/>
        </authorList>
    </citation>
    <scope>NUCLEOTIDE SEQUENCE [LARGE SCALE GENOMIC DNA]</scope>
</reference>